<dbReference type="AlphaFoldDB" id="A0A1F5ZNG8"/>
<evidence type="ECO:0000256" key="1">
    <source>
        <dbReference type="SAM" id="Phobius"/>
    </source>
</evidence>
<name>A0A1F5ZNG8_9BACT</name>
<feature type="transmembrane region" description="Helical" evidence="1">
    <location>
        <begin position="117"/>
        <end position="139"/>
    </location>
</feature>
<organism evidence="2 3">
    <name type="scientific">Candidatus Gottesmanbacteria bacterium RIFCSPHIGHO2_01_FULL_39_10</name>
    <dbReference type="NCBI Taxonomy" id="1798375"/>
    <lineage>
        <taxon>Bacteria</taxon>
        <taxon>Candidatus Gottesmaniibacteriota</taxon>
    </lineage>
</organism>
<proteinExistence type="predicted"/>
<accession>A0A1F5ZNG8</accession>
<keyword evidence="1" id="KW-0472">Membrane</keyword>
<evidence type="ECO:0000313" key="3">
    <source>
        <dbReference type="Proteomes" id="UP000177383"/>
    </source>
</evidence>
<sequence>MGTLNRTAEITEFDIPFLIDTFDNPKLIIKLKNTGSAFLKARGTITLENPLSSTKYNILPQNILTKSSRFIQTTESLKEKHETNSTLTIKKFLFGPQRITSTIKIEGTNIVLTKSSYVLALPYKAILIITLILGIYIFLKSRKLT</sequence>
<protein>
    <submittedName>
        <fullName evidence="2">Uncharacterized protein</fullName>
    </submittedName>
</protein>
<gene>
    <name evidence="2" type="ORF">A2773_01030</name>
</gene>
<keyword evidence="1" id="KW-0812">Transmembrane</keyword>
<comment type="caution">
    <text evidence="2">The sequence shown here is derived from an EMBL/GenBank/DDBJ whole genome shotgun (WGS) entry which is preliminary data.</text>
</comment>
<dbReference type="Proteomes" id="UP000177383">
    <property type="component" value="Unassembled WGS sequence"/>
</dbReference>
<reference evidence="2 3" key="1">
    <citation type="journal article" date="2016" name="Nat. Commun.">
        <title>Thousands of microbial genomes shed light on interconnected biogeochemical processes in an aquifer system.</title>
        <authorList>
            <person name="Anantharaman K."/>
            <person name="Brown C.T."/>
            <person name="Hug L.A."/>
            <person name="Sharon I."/>
            <person name="Castelle C.J."/>
            <person name="Probst A.J."/>
            <person name="Thomas B.C."/>
            <person name="Singh A."/>
            <person name="Wilkins M.J."/>
            <person name="Karaoz U."/>
            <person name="Brodie E.L."/>
            <person name="Williams K.H."/>
            <person name="Hubbard S.S."/>
            <person name="Banfield J.F."/>
        </authorList>
    </citation>
    <scope>NUCLEOTIDE SEQUENCE [LARGE SCALE GENOMIC DNA]</scope>
</reference>
<evidence type="ECO:0000313" key="2">
    <source>
        <dbReference type="EMBL" id="OGG13895.1"/>
    </source>
</evidence>
<keyword evidence="1" id="KW-1133">Transmembrane helix</keyword>
<dbReference type="EMBL" id="MFJE01000032">
    <property type="protein sequence ID" value="OGG13895.1"/>
    <property type="molecule type" value="Genomic_DNA"/>
</dbReference>